<evidence type="ECO:0000256" key="1">
    <source>
        <dbReference type="SAM" id="MobiDB-lite"/>
    </source>
</evidence>
<protein>
    <submittedName>
        <fullName evidence="2">Uncharacterized protein</fullName>
    </submittedName>
</protein>
<dbReference type="EMBL" id="JARBHB010000003">
    <property type="protein sequence ID" value="KAJ8889117.1"/>
    <property type="molecule type" value="Genomic_DNA"/>
</dbReference>
<organism evidence="2 3">
    <name type="scientific">Dryococelus australis</name>
    <dbReference type="NCBI Taxonomy" id="614101"/>
    <lineage>
        <taxon>Eukaryota</taxon>
        <taxon>Metazoa</taxon>
        <taxon>Ecdysozoa</taxon>
        <taxon>Arthropoda</taxon>
        <taxon>Hexapoda</taxon>
        <taxon>Insecta</taxon>
        <taxon>Pterygota</taxon>
        <taxon>Neoptera</taxon>
        <taxon>Polyneoptera</taxon>
        <taxon>Phasmatodea</taxon>
        <taxon>Verophasmatodea</taxon>
        <taxon>Anareolatae</taxon>
        <taxon>Phasmatidae</taxon>
        <taxon>Eurycanthinae</taxon>
        <taxon>Dryococelus</taxon>
    </lineage>
</organism>
<evidence type="ECO:0000313" key="2">
    <source>
        <dbReference type="EMBL" id="KAJ8889117.1"/>
    </source>
</evidence>
<accession>A0ABQ9HXW4</accession>
<reference evidence="2 3" key="1">
    <citation type="submission" date="2023-02" db="EMBL/GenBank/DDBJ databases">
        <title>LHISI_Scaffold_Assembly.</title>
        <authorList>
            <person name="Stuart O.P."/>
            <person name="Cleave R."/>
            <person name="Magrath M.J.L."/>
            <person name="Mikheyev A.S."/>
        </authorList>
    </citation>
    <scope>NUCLEOTIDE SEQUENCE [LARGE SCALE GENOMIC DNA]</scope>
    <source>
        <strain evidence="2">Daus_M_001</strain>
        <tissue evidence="2">Leg muscle</tissue>
    </source>
</reference>
<keyword evidence="3" id="KW-1185">Reference proteome</keyword>
<sequence length="351" mass="38663">MEVIGTMTTSLLGMEIAGVIFHGRHSIAPLWRIQTREMIQESGTCGKRQLSLATRVRLSQPTAYAHMRVHQLSFGSNKGLIALHLVPVFIKHGDNLRKAIPYENIRLQRYDGNTARLAHRSDEALGVCVSVSRIVPSLLDLGRGVPRAVHPTLKQQIGECHEICISENFRPAPKIASSRCGPPPACTAPAQSHTRIAVVYPIDNRLTENFHWHVVCPHQDWSSTNELAFANPPSCGAAAVELETTFVNAYDDADEGEARHGATSELKGAGETGDTRENPPTSDIVRHDSHMRKSGNRTRFTWVGGEQTNHYITADPVAISYRLFLSYLGFNVIVEVFSDVSPRIAAAIIHV</sequence>
<gene>
    <name evidence="2" type="ORF">PR048_008611</name>
</gene>
<comment type="caution">
    <text evidence="2">The sequence shown here is derived from an EMBL/GenBank/DDBJ whole genome shotgun (WGS) entry which is preliminary data.</text>
</comment>
<dbReference type="Proteomes" id="UP001159363">
    <property type="component" value="Chromosome 3"/>
</dbReference>
<feature type="region of interest" description="Disordered" evidence="1">
    <location>
        <begin position="254"/>
        <end position="290"/>
    </location>
</feature>
<evidence type="ECO:0000313" key="3">
    <source>
        <dbReference type="Proteomes" id="UP001159363"/>
    </source>
</evidence>
<proteinExistence type="predicted"/>
<name>A0ABQ9HXW4_9NEOP</name>